<dbReference type="Proteomes" id="UP000490386">
    <property type="component" value="Unassembled WGS sequence"/>
</dbReference>
<proteinExistence type="predicted"/>
<feature type="chain" id="PRO_5038766077" evidence="1">
    <location>
        <begin position="32"/>
        <end position="258"/>
    </location>
</feature>
<gene>
    <name evidence="3" type="ORF">F8O03_01865</name>
</gene>
<evidence type="ECO:0000256" key="1">
    <source>
        <dbReference type="SAM" id="SignalP"/>
    </source>
</evidence>
<dbReference type="GO" id="GO:0016787">
    <property type="term" value="F:hydrolase activity"/>
    <property type="evidence" value="ECO:0007669"/>
    <property type="project" value="UniProtKB-KW"/>
</dbReference>
<organism evidence="3 4">
    <name type="scientific">Pseudoclavibacter terrae</name>
    <dbReference type="NCBI Taxonomy" id="1530195"/>
    <lineage>
        <taxon>Bacteria</taxon>
        <taxon>Bacillati</taxon>
        <taxon>Actinomycetota</taxon>
        <taxon>Actinomycetes</taxon>
        <taxon>Micrococcales</taxon>
        <taxon>Microbacteriaceae</taxon>
        <taxon>Pseudoclavibacter</taxon>
    </lineage>
</organism>
<dbReference type="AlphaFoldDB" id="A0A7J5B4X5"/>
<evidence type="ECO:0000313" key="3">
    <source>
        <dbReference type="EMBL" id="KAB1639114.1"/>
    </source>
</evidence>
<protein>
    <submittedName>
        <fullName evidence="3">SGNH/GDSL hydrolase family protein</fullName>
    </submittedName>
</protein>
<dbReference type="EMBL" id="WBJX01000001">
    <property type="protein sequence ID" value="KAB1639114.1"/>
    <property type="molecule type" value="Genomic_DNA"/>
</dbReference>
<feature type="domain" description="SGNH hydrolase-type esterase" evidence="2">
    <location>
        <begin position="83"/>
        <end position="243"/>
    </location>
</feature>
<keyword evidence="1" id="KW-0732">Signal</keyword>
<dbReference type="InterPro" id="IPR013830">
    <property type="entry name" value="SGNH_hydro"/>
</dbReference>
<dbReference type="OrthoDB" id="8215557at2"/>
<dbReference type="CDD" id="cd00229">
    <property type="entry name" value="SGNH_hydrolase"/>
    <property type="match status" value="1"/>
</dbReference>
<reference evidence="3 4" key="1">
    <citation type="submission" date="2019-09" db="EMBL/GenBank/DDBJ databases">
        <title>Phylogeny of genus Pseudoclavibacter and closely related genus.</title>
        <authorList>
            <person name="Li Y."/>
        </authorList>
    </citation>
    <scope>NUCLEOTIDE SEQUENCE [LARGE SCALE GENOMIC DNA]</scope>
    <source>
        <strain evidence="3 4">THG-MD12</strain>
    </source>
</reference>
<dbReference type="InterPro" id="IPR036514">
    <property type="entry name" value="SGNH_hydro_sf"/>
</dbReference>
<feature type="signal peptide" evidence="1">
    <location>
        <begin position="1"/>
        <end position="31"/>
    </location>
</feature>
<comment type="caution">
    <text evidence="3">The sequence shown here is derived from an EMBL/GenBank/DDBJ whole genome shotgun (WGS) entry which is preliminary data.</text>
</comment>
<sequence>MKTRNQSARRWPQLTLLVVVALAAAALVALAFMPRQAPAGVGAEPVLTIASSEDAASATNSGGAPSASAPSATPAGAGLTVAFIGDSYTEGVGASDPSLRWTTLLTAANGWEELNLGVSGASYGQGLEEWNSYAVQVEEAIEAQPDVVIVSGGLNMSELDQELGVESVFTDLRAGLPDARILAVSPFWVSTAYPAQLTLTSELIEADVKAVGGQYLDVGHLFEDEFQYFELDGLHPDDAGHQLIANAVDAGLPVEIGG</sequence>
<keyword evidence="4" id="KW-1185">Reference proteome</keyword>
<keyword evidence="3" id="KW-0378">Hydrolase</keyword>
<evidence type="ECO:0000259" key="2">
    <source>
        <dbReference type="Pfam" id="PF13472"/>
    </source>
</evidence>
<accession>A0A7J5B4X5</accession>
<dbReference type="Gene3D" id="3.40.50.1110">
    <property type="entry name" value="SGNH hydrolase"/>
    <property type="match status" value="1"/>
</dbReference>
<evidence type="ECO:0000313" key="4">
    <source>
        <dbReference type="Proteomes" id="UP000490386"/>
    </source>
</evidence>
<dbReference type="SUPFAM" id="SSF52266">
    <property type="entry name" value="SGNH hydrolase"/>
    <property type="match status" value="1"/>
</dbReference>
<name>A0A7J5B4X5_9MICO</name>
<dbReference type="Pfam" id="PF13472">
    <property type="entry name" value="Lipase_GDSL_2"/>
    <property type="match status" value="1"/>
</dbReference>